<evidence type="ECO:0000259" key="14">
    <source>
        <dbReference type="Pfam" id="PF00675"/>
    </source>
</evidence>
<reference evidence="16 17" key="1">
    <citation type="submission" date="2024-03" db="EMBL/GenBank/DDBJ databases">
        <title>Genome-scale model development and genomic sequencing of the oleaginous clade Lipomyces.</title>
        <authorList>
            <consortium name="Lawrence Berkeley National Laboratory"/>
            <person name="Czajka J.J."/>
            <person name="Han Y."/>
            <person name="Kim J."/>
            <person name="Mondo S.J."/>
            <person name="Hofstad B.A."/>
            <person name="Robles A."/>
            <person name="Haridas S."/>
            <person name="Riley R."/>
            <person name="LaButti K."/>
            <person name="Pangilinan J."/>
            <person name="Andreopoulos W."/>
            <person name="Lipzen A."/>
            <person name="Yan J."/>
            <person name="Wang M."/>
            <person name="Ng V."/>
            <person name="Grigoriev I.V."/>
            <person name="Spatafora J.W."/>
            <person name="Magnuson J.K."/>
            <person name="Baker S.E."/>
            <person name="Pomraning K.R."/>
        </authorList>
    </citation>
    <scope>NUCLEOTIDE SEQUENCE [LARGE SCALE GENOMIC DNA]</scope>
    <source>
        <strain evidence="16 17">Phaff 52-87</strain>
    </source>
</reference>
<dbReference type="Gene3D" id="3.30.830.10">
    <property type="entry name" value="Metalloenzyme, LuxS/M16 peptidase-like"/>
    <property type="match status" value="2"/>
</dbReference>
<dbReference type="Pfam" id="PF00675">
    <property type="entry name" value="Peptidase_M16"/>
    <property type="match status" value="1"/>
</dbReference>
<evidence type="ECO:0000256" key="1">
    <source>
        <dbReference type="ARBA" id="ARBA00004443"/>
    </source>
</evidence>
<dbReference type="PANTHER" id="PTHR11851:SF209">
    <property type="entry name" value="CYTOCHROME B-C1 COMPLEX SUBUNIT 2, MITOCHONDRIAL"/>
    <property type="match status" value="1"/>
</dbReference>
<dbReference type="InterPro" id="IPR011765">
    <property type="entry name" value="Pept_M16_N"/>
</dbReference>
<keyword evidence="6" id="KW-0249">Electron transport</keyword>
<keyword evidence="4" id="KW-0999">Mitochondrion inner membrane</keyword>
<dbReference type="InterPro" id="IPR007863">
    <property type="entry name" value="Peptidase_M16_C"/>
</dbReference>
<dbReference type="Pfam" id="PF05193">
    <property type="entry name" value="Peptidase_M16_C"/>
    <property type="match status" value="1"/>
</dbReference>
<evidence type="ECO:0000256" key="3">
    <source>
        <dbReference type="ARBA" id="ARBA00022660"/>
    </source>
</evidence>
<evidence type="ECO:0000256" key="11">
    <source>
        <dbReference type="ARBA" id="ARBA00041372"/>
    </source>
</evidence>
<sequence length="427" mass="43716">MLAHRRATSSFLHTARRTLATVADSGFASSTVEGVKLATKEVDTPISTLSFVVKAGSRYSTTPGVAHALERYAFQNTKTRSALRITRESEFLGASFSPSLSRDAIVLTAEFLKDDLAYFFEVLSDVFARPHLARHELAEVVGTLLKLDSTAAAADPSVAVTEALHLAAYRRGLGLPLYAQPSDSISATSVSDYKDIVYTKANLAIVGSGISLDKLSPLVADFLEDAPAGTDVPLPSSPFYAGDVRVPSTAGNAVALGYATSSSAPEFAVLAALLGGTPSIKWSYGSSLLATATQGKAVASLTPYAGSSLFKIIASAGSAEDTSAAAAAAASVLKSVASKPVSSDDLKKAIAQAKFAAVSPLEGKPGLTATGVSLLTTGAVPDTAAILSALDSVTAEKVKSAAEAVVSKVAVAAVGKVAELPYADELL</sequence>
<evidence type="ECO:0000256" key="10">
    <source>
        <dbReference type="ARBA" id="ARBA00040751"/>
    </source>
</evidence>
<evidence type="ECO:0000256" key="12">
    <source>
        <dbReference type="ARBA" id="ARBA00041778"/>
    </source>
</evidence>
<keyword evidence="3" id="KW-0679">Respiratory chain</keyword>
<evidence type="ECO:0000256" key="7">
    <source>
        <dbReference type="ARBA" id="ARBA00023128"/>
    </source>
</evidence>
<comment type="subcellular location">
    <subcellularLocation>
        <location evidence="1">Mitochondrion inner membrane</location>
        <topology evidence="1">Peripheral membrane protein</topology>
        <orientation evidence="1">Matrix side</orientation>
    </subcellularLocation>
</comment>
<proteinExistence type="inferred from homology"/>
<comment type="similarity">
    <text evidence="9">Belongs to the peptidase M16 family. UQCRC2/QCR2 subfamily.</text>
</comment>
<evidence type="ECO:0000313" key="17">
    <source>
        <dbReference type="Proteomes" id="UP001498771"/>
    </source>
</evidence>
<dbReference type="SUPFAM" id="SSF63411">
    <property type="entry name" value="LuxS/MPP-like metallohydrolase"/>
    <property type="match status" value="2"/>
</dbReference>
<evidence type="ECO:0000256" key="9">
    <source>
        <dbReference type="ARBA" id="ARBA00038146"/>
    </source>
</evidence>
<organism evidence="16 17">
    <name type="scientific">Myxozyma melibiosi</name>
    <dbReference type="NCBI Taxonomy" id="54550"/>
    <lineage>
        <taxon>Eukaryota</taxon>
        <taxon>Fungi</taxon>
        <taxon>Dikarya</taxon>
        <taxon>Ascomycota</taxon>
        <taxon>Saccharomycotina</taxon>
        <taxon>Lipomycetes</taxon>
        <taxon>Lipomycetales</taxon>
        <taxon>Lipomycetaceae</taxon>
        <taxon>Myxozyma</taxon>
    </lineage>
</organism>
<evidence type="ECO:0000256" key="4">
    <source>
        <dbReference type="ARBA" id="ARBA00022792"/>
    </source>
</evidence>
<accession>A0ABR1F0U2</accession>
<dbReference type="InterPro" id="IPR011249">
    <property type="entry name" value="Metalloenz_LuxS/M16"/>
</dbReference>
<dbReference type="GeneID" id="90036378"/>
<name>A0ABR1F0U2_9ASCO</name>
<evidence type="ECO:0000259" key="15">
    <source>
        <dbReference type="Pfam" id="PF05193"/>
    </source>
</evidence>
<comment type="caution">
    <text evidence="16">The sequence shown here is derived from an EMBL/GenBank/DDBJ whole genome shotgun (WGS) entry which is preliminary data.</text>
</comment>
<gene>
    <name evidence="16" type="ORF">BZA70DRAFT_259783</name>
</gene>
<dbReference type="EMBL" id="JBBJBU010000011">
    <property type="protein sequence ID" value="KAK7203467.1"/>
    <property type="molecule type" value="Genomic_DNA"/>
</dbReference>
<feature type="domain" description="Peptidase M16 N-terminal" evidence="14">
    <location>
        <begin position="42"/>
        <end position="178"/>
    </location>
</feature>
<dbReference type="Proteomes" id="UP001498771">
    <property type="component" value="Unassembled WGS sequence"/>
</dbReference>
<dbReference type="PANTHER" id="PTHR11851">
    <property type="entry name" value="METALLOPROTEASE"/>
    <property type="match status" value="1"/>
</dbReference>
<evidence type="ECO:0000256" key="13">
    <source>
        <dbReference type="ARBA" id="ARBA00042707"/>
    </source>
</evidence>
<keyword evidence="17" id="KW-1185">Reference proteome</keyword>
<evidence type="ECO:0000313" key="16">
    <source>
        <dbReference type="EMBL" id="KAK7203467.1"/>
    </source>
</evidence>
<keyword evidence="8" id="KW-0472">Membrane</keyword>
<keyword evidence="7" id="KW-0496">Mitochondrion</keyword>
<evidence type="ECO:0000256" key="2">
    <source>
        <dbReference type="ARBA" id="ARBA00022448"/>
    </source>
</evidence>
<keyword evidence="2" id="KW-0813">Transport</keyword>
<feature type="domain" description="Peptidase M16 C-terminal" evidence="15">
    <location>
        <begin position="184"/>
        <end position="352"/>
    </location>
</feature>
<keyword evidence="5" id="KW-0809">Transit peptide</keyword>
<dbReference type="InterPro" id="IPR050361">
    <property type="entry name" value="MPP/UQCRC_Complex"/>
</dbReference>
<evidence type="ECO:0000256" key="8">
    <source>
        <dbReference type="ARBA" id="ARBA00023136"/>
    </source>
</evidence>
<protein>
    <recommendedName>
        <fullName evidence="10">Cytochrome b-c1 complex subunit 2, mitochondrial</fullName>
    </recommendedName>
    <alternativeName>
        <fullName evidence="12">Complex III subunit 2</fullName>
    </alternativeName>
    <alternativeName>
        <fullName evidence="11">Core protein II</fullName>
    </alternativeName>
    <alternativeName>
        <fullName evidence="13">Ubiquinol-cytochrome-c reductase complex core protein 2</fullName>
    </alternativeName>
</protein>
<evidence type="ECO:0000256" key="6">
    <source>
        <dbReference type="ARBA" id="ARBA00022982"/>
    </source>
</evidence>
<dbReference type="RefSeq" id="XP_064766500.1">
    <property type="nucleotide sequence ID" value="XM_064910866.1"/>
</dbReference>
<evidence type="ECO:0000256" key="5">
    <source>
        <dbReference type="ARBA" id="ARBA00022946"/>
    </source>
</evidence>